<evidence type="ECO:0000313" key="2">
    <source>
        <dbReference type="Proteomes" id="UP000805193"/>
    </source>
</evidence>
<keyword evidence="2" id="KW-1185">Reference proteome</keyword>
<dbReference type="EMBL" id="JABSTQ010010569">
    <property type="protein sequence ID" value="KAG0419874.1"/>
    <property type="molecule type" value="Genomic_DNA"/>
</dbReference>
<sequence>MMRAYRRGDVILTSEPFAYVVDPKSGAGKVCDYCLKRSGRLKGCAKCRVAHYCNKFCESSALSDHLTECSYFQEMFPCIPNTTVRLMARILIKLQVKELPPNDISRVEALELAFECCAKRGLHAKAAGYAMQILDLLSKEKVDTLLQLVINYLQGHEPSQILDLDVNGLYAATMREALPVSDLEWMTKDEIACLNIDDVPDGAPTRYILEEEETEILLSAGPMKERRVDLLCAGVRYGYRPKGGEEEATHSGKQRHLSLRQRGRHGAPKR</sequence>
<organism evidence="1 2">
    <name type="scientific">Ixodes persulcatus</name>
    <name type="common">Taiga tick</name>
    <dbReference type="NCBI Taxonomy" id="34615"/>
    <lineage>
        <taxon>Eukaryota</taxon>
        <taxon>Metazoa</taxon>
        <taxon>Ecdysozoa</taxon>
        <taxon>Arthropoda</taxon>
        <taxon>Chelicerata</taxon>
        <taxon>Arachnida</taxon>
        <taxon>Acari</taxon>
        <taxon>Parasitiformes</taxon>
        <taxon>Ixodida</taxon>
        <taxon>Ixodoidea</taxon>
        <taxon>Ixodidae</taxon>
        <taxon>Ixodinae</taxon>
        <taxon>Ixodes</taxon>
    </lineage>
</organism>
<reference evidence="1 2" key="1">
    <citation type="journal article" date="2020" name="Cell">
        <title>Large-Scale Comparative Analyses of Tick Genomes Elucidate Their Genetic Diversity and Vector Capacities.</title>
        <authorList>
            <consortium name="Tick Genome and Microbiome Consortium (TIGMIC)"/>
            <person name="Jia N."/>
            <person name="Wang J."/>
            <person name="Shi W."/>
            <person name="Du L."/>
            <person name="Sun Y."/>
            <person name="Zhan W."/>
            <person name="Jiang J.F."/>
            <person name="Wang Q."/>
            <person name="Zhang B."/>
            <person name="Ji P."/>
            <person name="Bell-Sakyi L."/>
            <person name="Cui X.M."/>
            <person name="Yuan T.T."/>
            <person name="Jiang B.G."/>
            <person name="Yang W.F."/>
            <person name="Lam T.T."/>
            <person name="Chang Q.C."/>
            <person name="Ding S.J."/>
            <person name="Wang X.J."/>
            <person name="Zhu J.G."/>
            <person name="Ruan X.D."/>
            <person name="Zhao L."/>
            <person name="Wei J.T."/>
            <person name="Ye R.Z."/>
            <person name="Que T.C."/>
            <person name="Du C.H."/>
            <person name="Zhou Y.H."/>
            <person name="Cheng J.X."/>
            <person name="Dai P.F."/>
            <person name="Guo W.B."/>
            <person name="Han X.H."/>
            <person name="Huang E.J."/>
            <person name="Li L.F."/>
            <person name="Wei W."/>
            <person name="Gao Y.C."/>
            <person name="Liu J.Z."/>
            <person name="Shao H.Z."/>
            <person name="Wang X."/>
            <person name="Wang C.C."/>
            <person name="Yang T.C."/>
            <person name="Huo Q.B."/>
            <person name="Li W."/>
            <person name="Chen H.Y."/>
            <person name="Chen S.E."/>
            <person name="Zhou L.G."/>
            <person name="Ni X.B."/>
            <person name="Tian J.H."/>
            <person name="Sheng Y."/>
            <person name="Liu T."/>
            <person name="Pan Y.S."/>
            <person name="Xia L.Y."/>
            <person name="Li J."/>
            <person name="Zhao F."/>
            <person name="Cao W.C."/>
        </authorList>
    </citation>
    <scope>NUCLEOTIDE SEQUENCE [LARGE SCALE GENOMIC DNA]</scope>
    <source>
        <strain evidence="1">Iper-2018</strain>
    </source>
</reference>
<proteinExistence type="predicted"/>
<protein>
    <submittedName>
        <fullName evidence="1">Uncharacterized protein</fullName>
    </submittedName>
</protein>
<name>A0AC60PHE3_IXOPE</name>
<comment type="caution">
    <text evidence="1">The sequence shown here is derived from an EMBL/GenBank/DDBJ whole genome shotgun (WGS) entry which is preliminary data.</text>
</comment>
<dbReference type="Proteomes" id="UP000805193">
    <property type="component" value="Unassembled WGS sequence"/>
</dbReference>
<accession>A0AC60PHE3</accession>
<gene>
    <name evidence="1" type="ORF">HPB47_003823</name>
</gene>
<evidence type="ECO:0000313" key="1">
    <source>
        <dbReference type="EMBL" id="KAG0419874.1"/>
    </source>
</evidence>